<dbReference type="EMBL" id="QBIY01013385">
    <property type="protein sequence ID" value="RXN05950.1"/>
    <property type="molecule type" value="Genomic_DNA"/>
</dbReference>
<accession>A0A498LCG2</accession>
<feature type="region of interest" description="Disordered" evidence="1">
    <location>
        <begin position="28"/>
        <end position="132"/>
    </location>
</feature>
<protein>
    <submittedName>
        <fullName evidence="3">Fragile X mental retardation syndrome-related 1-like isoform X1</fullName>
    </submittedName>
</protein>
<proteinExistence type="predicted"/>
<dbReference type="GO" id="GO:0048513">
    <property type="term" value="P:animal organ development"/>
    <property type="evidence" value="ECO:0007669"/>
    <property type="project" value="TreeGrafter"/>
</dbReference>
<dbReference type="GO" id="GO:0051028">
    <property type="term" value="P:mRNA transport"/>
    <property type="evidence" value="ECO:0007669"/>
    <property type="project" value="TreeGrafter"/>
</dbReference>
<dbReference type="STRING" id="84645.A0A498LCG2"/>
<dbReference type="InterPro" id="IPR040148">
    <property type="entry name" value="FMR1"/>
</dbReference>
<dbReference type="AlphaFoldDB" id="A0A498LCG2"/>
<sequence length="272" mass="29892">MSSSVRLGWDTAHPPAALVQGSLVSVNGVTDESTNSLQTTRTYGGRGRGRKSNNAYSGYVLRDPDSNPYSLLEGEGELGGDTDASESMGGTDRRRRSRRRRNDQEPSLMDAAANESDGQAAASENCQGRRRERNAGEVSLLTIMIETWALKEALEERALDGARGERALDGWTTPAEILEGWASPAETLDEQALCGRSHEGALAEEEGRPQRRNRSRRRRNRGNRPEGSSTSRDRQPITVADFISRADSQSRQNLPGKKEVTPHTSHPKVCKY</sequence>
<keyword evidence="4" id="KW-1185">Reference proteome</keyword>
<feature type="domain" description="Fragile X-related protein 1 C-terminal region 1" evidence="2">
    <location>
        <begin position="56"/>
        <end position="125"/>
    </location>
</feature>
<dbReference type="GO" id="GO:0005634">
    <property type="term" value="C:nucleus"/>
    <property type="evidence" value="ECO:0007669"/>
    <property type="project" value="TreeGrafter"/>
</dbReference>
<feature type="compositionally biased region" description="Basic residues" evidence="1">
    <location>
        <begin position="210"/>
        <end position="222"/>
    </location>
</feature>
<dbReference type="GO" id="GO:0003730">
    <property type="term" value="F:mRNA 3'-UTR binding"/>
    <property type="evidence" value="ECO:0007669"/>
    <property type="project" value="TreeGrafter"/>
</dbReference>
<dbReference type="PANTHER" id="PTHR10603:SF3">
    <property type="entry name" value="RNA-BINDING PROTEIN FXR2"/>
    <property type="match status" value="1"/>
</dbReference>
<dbReference type="GO" id="GO:0045182">
    <property type="term" value="F:translation regulator activity"/>
    <property type="evidence" value="ECO:0007669"/>
    <property type="project" value="TreeGrafter"/>
</dbReference>
<evidence type="ECO:0000259" key="2">
    <source>
        <dbReference type="Pfam" id="PF16096"/>
    </source>
</evidence>
<evidence type="ECO:0000313" key="3">
    <source>
        <dbReference type="EMBL" id="RXN05950.1"/>
    </source>
</evidence>
<dbReference type="GO" id="GO:0043005">
    <property type="term" value="C:neuron projection"/>
    <property type="evidence" value="ECO:0007669"/>
    <property type="project" value="TreeGrafter"/>
</dbReference>
<dbReference type="Proteomes" id="UP000290572">
    <property type="component" value="Unassembled WGS sequence"/>
</dbReference>
<comment type="caution">
    <text evidence="3">The sequence shown here is derived from an EMBL/GenBank/DDBJ whole genome shotgun (WGS) entry which is preliminary data.</text>
</comment>
<dbReference type="GO" id="GO:0098793">
    <property type="term" value="C:presynapse"/>
    <property type="evidence" value="ECO:0007669"/>
    <property type="project" value="GOC"/>
</dbReference>
<evidence type="ECO:0000256" key="1">
    <source>
        <dbReference type="SAM" id="MobiDB-lite"/>
    </source>
</evidence>
<dbReference type="GO" id="GO:0043488">
    <property type="term" value="P:regulation of mRNA stability"/>
    <property type="evidence" value="ECO:0007669"/>
    <property type="project" value="TreeGrafter"/>
</dbReference>
<dbReference type="GO" id="GO:0045727">
    <property type="term" value="P:positive regulation of translation"/>
    <property type="evidence" value="ECO:0007669"/>
    <property type="project" value="TreeGrafter"/>
</dbReference>
<dbReference type="GO" id="GO:0099577">
    <property type="term" value="P:regulation of translation at presynapse, modulating synaptic transmission"/>
    <property type="evidence" value="ECO:0007669"/>
    <property type="project" value="TreeGrafter"/>
</dbReference>
<reference evidence="3 4" key="1">
    <citation type="submission" date="2018-03" db="EMBL/GenBank/DDBJ databases">
        <title>Draft genome sequence of Rohu Carp (Labeo rohita).</title>
        <authorList>
            <person name="Das P."/>
            <person name="Kushwaha B."/>
            <person name="Joshi C.G."/>
            <person name="Kumar D."/>
            <person name="Nagpure N.S."/>
            <person name="Sahoo L."/>
            <person name="Das S.P."/>
            <person name="Bit A."/>
            <person name="Patnaik S."/>
            <person name="Meher P.K."/>
            <person name="Jayasankar P."/>
            <person name="Koringa P.G."/>
            <person name="Patel N.V."/>
            <person name="Hinsu A.T."/>
            <person name="Kumar R."/>
            <person name="Pandey M."/>
            <person name="Agarwal S."/>
            <person name="Srivastava S."/>
            <person name="Singh M."/>
            <person name="Iquebal M.A."/>
            <person name="Jaiswal S."/>
            <person name="Angadi U.B."/>
            <person name="Kumar N."/>
            <person name="Raza M."/>
            <person name="Shah T.M."/>
            <person name="Rai A."/>
            <person name="Jena J.K."/>
        </authorList>
    </citation>
    <scope>NUCLEOTIDE SEQUENCE [LARGE SCALE GENOMIC DNA]</scope>
    <source>
        <strain evidence="3">DASCIFA01</strain>
        <tissue evidence="3">Testis</tissue>
    </source>
</reference>
<name>A0A498LCG2_LABRO</name>
<dbReference type="PANTHER" id="PTHR10603">
    <property type="entry name" value="FRAGILE X MENTAL RETARDATION SYNDROME-RELATED PROTEIN"/>
    <property type="match status" value="1"/>
</dbReference>
<gene>
    <name evidence="3" type="ORF">ROHU_012516</name>
</gene>
<dbReference type="GO" id="GO:0010494">
    <property type="term" value="C:cytoplasmic stress granule"/>
    <property type="evidence" value="ECO:0007669"/>
    <property type="project" value="TreeGrafter"/>
</dbReference>
<feature type="region of interest" description="Disordered" evidence="1">
    <location>
        <begin position="197"/>
        <end position="272"/>
    </location>
</feature>
<feature type="compositionally biased region" description="Polar residues" evidence="1">
    <location>
        <begin position="28"/>
        <end position="38"/>
    </location>
</feature>
<feature type="compositionally biased region" description="Basic and acidic residues" evidence="1">
    <location>
        <begin position="197"/>
        <end position="209"/>
    </location>
</feature>
<feature type="compositionally biased region" description="Acidic residues" evidence="1">
    <location>
        <begin position="74"/>
        <end position="84"/>
    </location>
</feature>
<dbReference type="Pfam" id="PF16096">
    <property type="entry name" value="FXR_C1"/>
    <property type="match status" value="1"/>
</dbReference>
<dbReference type="GO" id="GO:0048170">
    <property type="term" value="P:positive regulation of long-term neuronal synaptic plasticity"/>
    <property type="evidence" value="ECO:0007669"/>
    <property type="project" value="TreeGrafter"/>
</dbReference>
<evidence type="ECO:0000313" key="4">
    <source>
        <dbReference type="Proteomes" id="UP000290572"/>
    </source>
</evidence>
<dbReference type="InterPro" id="IPR032172">
    <property type="entry name" value="FXR1_C1"/>
</dbReference>
<organism evidence="3 4">
    <name type="scientific">Labeo rohita</name>
    <name type="common">Indian major carp</name>
    <name type="synonym">Cyprinus rohita</name>
    <dbReference type="NCBI Taxonomy" id="84645"/>
    <lineage>
        <taxon>Eukaryota</taxon>
        <taxon>Metazoa</taxon>
        <taxon>Chordata</taxon>
        <taxon>Craniata</taxon>
        <taxon>Vertebrata</taxon>
        <taxon>Euteleostomi</taxon>
        <taxon>Actinopterygii</taxon>
        <taxon>Neopterygii</taxon>
        <taxon>Teleostei</taxon>
        <taxon>Ostariophysi</taxon>
        <taxon>Cypriniformes</taxon>
        <taxon>Cyprinidae</taxon>
        <taxon>Labeoninae</taxon>
        <taxon>Labeonini</taxon>
        <taxon>Labeo</taxon>
    </lineage>
</organism>